<evidence type="ECO:0000256" key="4">
    <source>
        <dbReference type="PROSITE-ProRule" id="PRU00175"/>
    </source>
</evidence>
<proteinExistence type="predicted"/>
<feature type="compositionally biased region" description="Low complexity" evidence="5">
    <location>
        <begin position="692"/>
        <end position="701"/>
    </location>
</feature>
<dbReference type="GO" id="GO:0006511">
    <property type="term" value="P:ubiquitin-dependent protein catabolic process"/>
    <property type="evidence" value="ECO:0007669"/>
    <property type="project" value="TreeGrafter"/>
</dbReference>
<feature type="region of interest" description="Disordered" evidence="5">
    <location>
        <begin position="188"/>
        <end position="246"/>
    </location>
</feature>
<dbReference type="Gene3D" id="3.30.40.10">
    <property type="entry name" value="Zinc/RING finger domain, C3HC4 (zinc finger)"/>
    <property type="match status" value="1"/>
</dbReference>
<feature type="compositionally biased region" description="Basic and acidic residues" evidence="5">
    <location>
        <begin position="19"/>
        <end position="28"/>
    </location>
</feature>
<dbReference type="Proteomes" id="UP000807716">
    <property type="component" value="Unassembled WGS sequence"/>
</dbReference>
<evidence type="ECO:0000313" key="7">
    <source>
        <dbReference type="EMBL" id="KAG0250189.1"/>
    </source>
</evidence>
<dbReference type="EMBL" id="JAAAJB010000886">
    <property type="protein sequence ID" value="KAG0250189.1"/>
    <property type="molecule type" value="Genomic_DNA"/>
</dbReference>
<evidence type="ECO:0000256" key="2">
    <source>
        <dbReference type="ARBA" id="ARBA00022771"/>
    </source>
</evidence>
<feature type="compositionally biased region" description="Low complexity" evidence="5">
    <location>
        <begin position="507"/>
        <end position="518"/>
    </location>
</feature>
<feature type="compositionally biased region" description="Polar residues" evidence="5">
    <location>
        <begin position="425"/>
        <end position="435"/>
    </location>
</feature>
<feature type="compositionally biased region" description="Basic and acidic residues" evidence="5">
    <location>
        <begin position="591"/>
        <end position="617"/>
    </location>
</feature>
<feature type="domain" description="RING-type" evidence="6">
    <location>
        <begin position="795"/>
        <end position="833"/>
    </location>
</feature>
<keyword evidence="1" id="KW-0479">Metal-binding</keyword>
<dbReference type="PANTHER" id="PTHR46016">
    <property type="entry name" value="ZINC FINGER, RING/FYVE/PHD-TYPE"/>
    <property type="match status" value="1"/>
</dbReference>
<dbReference type="InterPro" id="IPR001841">
    <property type="entry name" value="Znf_RING"/>
</dbReference>
<keyword evidence="3" id="KW-0862">Zinc</keyword>
<dbReference type="AlphaFoldDB" id="A0A9P6PMR8"/>
<comment type="caution">
    <text evidence="7">The sequence shown here is derived from an EMBL/GenBank/DDBJ whole genome shotgun (WGS) entry which is preliminary data.</text>
</comment>
<dbReference type="GO" id="GO:0000209">
    <property type="term" value="P:protein polyubiquitination"/>
    <property type="evidence" value="ECO:0007669"/>
    <property type="project" value="TreeGrafter"/>
</dbReference>
<dbReference type="Pfam" id="PF00097">
    <property type="entry name" value="zf-C3HC4"/>
    <property type="match status" value="1"/>
</dbReference>
<dbReference type="PANTHER" id="PTHR46016:SF1">
    <property type="entry name" value="RING-TYPE DOMAIN-CONTAINING PROTEIN"/>
    <property type="match status" value="1"/>
</dbReference>
<name>A0A9P6PMR8_9FUNG</name>
<evidence type="ECO:0000256" key="3">
    <source>
        <dbReference type="ARBA" id="ARBA00022833"/>
    </source>
</evidence>
<evidence type="ECO:0000256" key="5">
    <source>
        <dbReference type="SAM" id="MobiDB-lite"/>
    </source>
</evidence>
<dbReference type="PROSITE" id="PS50089">
    <property type="entry name" value="ZF_RING_2"/>
    <property type="match status" value="1"/>
</dbReference>
<dbReference type="GO" id="GO:0061630">
    <property type="term" value="F:ubiquitin protein ligase activity"/>
    <property type="evidence" value="ECO:0007669"/>
    <property type="project" value="TreeGrafter"/>
</dbReference>
<dbReference type="SUPFAM" id="SSF57850">
    <property type="entry name" value="RING/U-box"/>
    <property type="match status" value="1"/>
</dbReference>
<evidence type="ECO:0000259" key="6">
    <source>
        <dbReference type="PROSITE" id="PS50089"/>
    </source>
</evidence>
<sequence>MPLSTTPVVQTGPLVTAKRAREDDRSDIQEQQEQDGAATSSHPTPKRRRRSASPDGSRASSPGDAPELALATTVDEPAPTDEEADGTGEALVLANGSQADEEADDQNGALVLANGSQADEESESESIIVIDLTSHERSSSSRSRHNSRRTPHPRDNYPPADSFPRVALMEEQRGFQLPSMRTYLRAYQRHNSSSSSSSQLRDFHSTTQSSTNGHYHVQVSDDDDDDDDDNDAGNEDTDYRDPYHPWAQGPVQLIMNRHGIPPTNTALTQAATSAPSDIRDIATNHSHHHHDQQHQHNHHIVQPPSRLTGVPATGSSQGCAHTRVASPPVTSRGLRQQRQQQQQPQRRLGHAEGNGEYGEESVGLSEAESVGELEEDSTHVDDASIVAQGGDVGGSTSPILISDDSGGSGDESGNESGNESDDDALSTQAQYSARRSPSPIVIGASRSPSPVRRDTTRTTLPRRPRTSSLLSEPSDEGPPSPVRSHLEEQATDHHHQQHSTIADHRTTTITTTTTTTTTMRRRHTSSSPVQAADEVEPLRRHSYPEDPALDHLQQQHDVRSSSRRAITQQDQHTGSSLSQGANDIVPYRRLSHPEEQAVGHHRSQDDYSSPRRARDGPHSPPFRVQPVPLILRRTPSAFTSYGSSFSHSRTQSFMNGSEPSSSAPQQHSSFPTSDDWTRLQHGTSSSSPQRNASGHSGASSSQRSLFGAFRDQAPPSSSRSSATVTPTATQMPSRSQTVTPNTTQESIYLDRAARTPSPNTGSSPPAIDLSDATSQPTLDMGQKPTGRSFISRLKCQICWDTPMIPTATQCGHVYCEECIQHWLSGNRHCPVCRSAATNNSLQGMEFFVSTKSS</sequence>
<evidence type="ECO:0000256" key="1">
    <source>
        <dbReference type="ARBA" id="ARBA00022723"/>
    </source>
</evidence>
<feature type="region of interest" description="Disordered" evidence="5">
    <location>
        <begin position="641"/>
        <end position="785"/>
    </location>
</feature>
<gene>
    <name evidence="7" type="ORF">DFQ27_009515</name>
</gene>
<feature type="region of interest" description="Disordered" evidence="5">
    <location>
        <begin position="1"/>
        <end position="163"/>
    </location>
</feature>
<feature type="compositionally biased region" description="Polar residues" evidence="5">
    <location>
        <begin position="563"/>
        <end position="581"/>
    </location>
</feature>
<feature type="compositionally biased region" description="Basic residues" evidence="5">
    <location>
        <begin position="285"/>
        <end position="299"/>
    </location>
</feature>
<keyword evidence="2 4" id="KW-0863">Zinc-finger</keyword>
<dbReference type="OrthoDB" id="6105938at2759"/>
<feature type="compositionally biased region" description="Acidic residues" evidence="5">
    <location>
        <begin position="220"/>
        <end position="236"/>
    </location>
</feature>
<dbReference type="InterPro" id="IPR013083">
    <property type="entry name" value="Znf_RING/FYVE/PHD"/>
</dbReference>
<dbReference type="InterPro" id="IPR018957">
    <property type="entry name" value="Znf_C3HC4_RING-type"/>
</dbReference>
<reference evidence="7" key="1">
    <citation type="journal article" date="2020" name="Fungal Divers.">
        <title>Resolving the Mortierellaceae phylogeny through synthesis of multi-gene phylogenetics and phylogenomics.</title>
        <authorList>
            <person name="Vandepol N."/>
            <person name="Liber J."/>
            <person name="Desiro A."/>
            <person name="Na H."/>
            <person name="Kennedy M."/>
            <person name="Barry K."/>
            <person name="Grigoriev I.V."/>
            <person name="Miller A.N."/>
            <person name="O'Donnell K."/>
            <person name="Stajich J.E."/>
            <person name="Bonito G."/>
        </authorList>
    </citation>
    <scope>NUCLEOTIDE SEQUENCE</scope>
    <source>
        <strain evidence="7">BC1065</strain>
    </source>
</reference>
<feature type="compositionally biased region" description="Polar residues" evidence="5">
    <location>
        <begin position="714"/>
        <end position="746"/>
    </location>
</feature>
<dbReference type="PROSITE" id="PS00518">
    <property type="entry name" value="ZF_RING_1"/>
    <property type="match status" value="1"/>
</dbReference>
<keyword evidence="8" id="KW-1185">Reference proteome</keyword>
<dbReference type="GO" id="GO:0008270">
    <property type="term" value="F:zinc ion binding"/>
    <property type="evidence" value="ECO:0007669"/>
    <property type="project" value="UniProtKB-KW"/>
</dbReference>
<dbReference type="SMART" id="SM00184">
    <property type="entry name" value="RING"/>
    <property type="match status" value="1"/>
</dbReference>
<feature type="compositionally biased region" description="Polar residues" evidence="5">
    <location>
        <begin position="641"/>
        <end position="691"/>
    </location>
</feature>
<feature type="compositionally biased region" description="Basic residues" evidence="5">
    <location>
        <begin position="142"/>
        <end position="151"/>
    </location>
</feature>
<protein>
    <recommendedName>
        <fullName evidence="6">RING-type domain-containing protein</fullName>
    </recommendedName>
</protein>
<feature type="region of interest" description="Disordered" evidence="5">
    <location>
        <begin position="285"/>
        <end position="629"/>
    </location>
</feature>
<accession>A0A9P6PMR8</accession>
<dbReference type="InterPro" id="IPR051438">
    <property type="entry name" value="RNF_E3_ubiq-protein_ligase"/>
</dbReference>
<evidence type="ECO:0000313" key="8">
    <source>
        <dbReference type="Proteomes" id="UP000807716"/>
    </source>
</evidence>
<feature type="compositionally biased region" description="Low complexity" evidence="5">
    <location>
        <begin position="336"/>
        <end position="346"/>
    </location>
</feature>
<organism evidence="7 8">
    <name type="scientific">Actinomortierella ambigua</name>
    <dbReference type="NCBI Taxonomy" id="1343610"/>
    <lineage>
        <taxon>Eukaryota</taxon>
        <taxon>Fungi</taxon>
        <taxon>Fungi incertae sedis</taxon>
        <taxon>Mucoromycota</taxon>
        <taxon>Mortierellomycotina</taxon>
        <taxon>Mortierellomycetes</taxon>
        <taxon>Mortierellales</taxon>
        <taxon>Mortierellaceae</taxon>
        <taxon>Actinomortierella</taxon>
    </lineage>
</organism>
<dbReference type="InterPro" id="IPR017907">
    <property type="entry name" value="Znf_RING_CS"/>
</dbReference>
<feature type="compositionally biased region" description="Basic and acidic residues" evidence="5">
    <location>
        <begin position="484"/>
        <end position="494"/>
    </location>
</feature>